<dbReference type="InterPro" id="IPR055469">
    <property type="entry name" value="DUF7041"/>
</dbReference>
<accession>A0A8X6N5Y7</accession>
<dbReference type="Proteomes" id="UP000887013">
    <property type="component" value="Unassembled WGS sequence"/>
</dbReference>
<proteinExistence type="predicted"/>
<feature type="region of interest" description="Disordered" evidence="1">
    <location>
        <begin position="198"/>
        <end position="219"/>
    </location>
</feature>
<name>A0A8X6N5Y7_NEPPI</name>
<keyword evidence="4" id="KW-1185">Reference proteome</keyword>
<evidence type="ECO:0000259" key="2">
    <source>
        <dbReference type="Pfam" id="PF23055"/>
    </source>
</evidence>
<organism evidence="3 4">
    <name type="scientific">Nephila pilipes</name>
    <name type="common">Giant wood spider</name>
    <name type="synonym">Nephila maculata</name>
    <dbReference type="NCBI Taxonomy" id="299642"/>
    <lineage>
        <taxon>Eukaryota</taxon>
        <taxon>Metazoa</taxon>
        <taxon>Ecdysozoa</taxon>
        <taxon>Arthropoda</taxon>
        <taxon>Chelicerata</taxon>
        <taxon>Arachnida</taxon>
        <taxon>Araneae</taxon>
        <taxon>Araneomorphae</taxon>
        <taxon>Entelegynae</taxon>
        <taxon>Araneoidea</taxon>
        <taxon>Nephilidae</taxon>
        <taxon>Nephila</taxon>
    </lineage>
</organism>
<feature type="domain" description="DUF7041" evidence="2">
    <location>
        <begin position="19"/>
        <end position="101"/>
    </location>
</feature>
<dbReference type="AlphaFoldDB" id="A0A8X6N5Y7"/>
<dbReference type="EMBL" id="BMAW01054336">
    <property type="protein sequence ID" value="GFS95910.1"/>
    <property type="molecule type" value="Genomic_DNA"/>
</dbReference>
<dbReference type="Pfam" id="PF23055">
    <property type="entry name" value="DUF7041"/>
    <property type="match status" value="1"/>
</dbReference>
<sequence>MSEEESAATASIARVSIKVPPFWRANPEIWFRQMESQFVLAGITVEITKFHHVVSALQPEELGIVGDIILNPPAVKPYAALRDRLCSQYAESEEQRLRGLISGMQLGDRKPSRLLLEMRSKADSRISEELLKSLFIQRLPTHVQQILAISDDPLDKLAAMADGIMAVAGPTSSIHVINAKNQDLRTMLLEISSRLSRLETRERSTSRGPEGRFRRRSSSRESGAHTHCWYHRRFKERATKCRKPSSLQTGN</sequence>
<dbReference type="PANTHER" id="PTHR33327:SF3">
    <property type="entry name" value="RNA-DIRECTED DNA POLYMERASE"/>
    <property type="match status" value="1"/>
</dbReference>
<reference evidence="3" key="1">
    <citation type="submission" date="2020-08" db="EMBL/GenBank/DDBJ databases">
        <title>Multicomponent nature underlies the extraordinary mechanical properties of spider dragline silk.</title>
        <authorList>
            <person name="Kono N."/>
            <person name="Nakamura H."/>
            <person name="Mori M."/>
            <person name="Yoshida Y."/>
            <person name="Ohtoshi R."/>
            <person name="Malay A.D."/>
            <person name="Moran D.A.P."/>
            <person name="Tomita M."/>
            <person name="Numata K."/>
            <person name="Arakawa K."/>
        </authorList>
    </citation>
    <scope>NUCLEOTIDE SEQUENCE</scope>
</reference>
<evidence type="ECO:0000256" key="1">
    <source>
        <dbReference type="SAM" id="MobiDB-lite"/>
    </source>
</evidence>
<protein>
    <recommendedName>
        <fullName evidence="2">DUF7041 domain-containing protein</fullName>
    </recommendedName>
</protein>
<dbReference type="PANTHER" id="PTHR33327">
    <property type="entry name" value="ENDONUCLEASE"/>
    <property type="match status" value="1"/>
</dbReference>
<evidence type="ECO:0000313" key="4">
    <source>
        <dbReference type="Proteomes" id="UP000887013"/>
    </source>
</evidence>
<gene>
    <name evidence="3" type="primary">AVEN_213924_1</name>
    <name evidence="3" type="ORF">NPIL_109541</name>
</gene>
<comment type="caution">
    <text evidence="3">The sequence shown here is derived from an EMBL/GenBank/DDBJ whole genome shotgun (WGS) entry which is preliminary data.</text>
</comment>
<evidence type="ECO:0000313" key="3">
    <source>
        <dbReference type="EMBL" id="GFS95910.1"/>
    </source>
</evidence>
<dbReference type="OrthoDB" id="6429262at2759"/>